<dbReference type="Proteomes" id="UP000553957">
    <property type="component" value="Unassembled WGS sequence"/>
</dbReference>
<evidence type="ECO:0000313" key="2">
    <source>
        <dbReference type="EMBL" id="MBB6567521.1"/>
    </source>
</evidence>
<name>A0A7Y4NZ71_9ACTN</name>
<comment type="caution">
    <text evidence="3">The sequence shown here is derived from an EMBL/GenBank/DDBJ whole genome shotgun (WGS) entry which is preliminary data.</text>
</comment>
<evidence type="ECO:0000256" key="1">
    <source>
        <dbReference type="SAM" id="MobiDB-lite"/>
    </source>
</evidence>
<reference evidence="2 5" key="2">
    <citation type="submission" date="2020-08" db="EMBL/GenBank/DDBJ databases">
        <title>Sequencing the genomes of 1000 actinobacteria strains.</title>
        <authorList>
            <person name="Klenk H.-P."/>
        </authorList>
    </citation>
    <scope>NUCLEOTIDE SEQUENCE [LARGE SCALE GENOMIC DNA]</scope>
    <source>
        <strain evidence="2 5">DSM 15626</strain>
    </source>
</reference>
<dbReference type="EMBL" id="JABJRC010000001">
    <property type="protein sequence ID" value="NOL39875.1"/>
    <property type="molecule type" value="Genomic_DNA"/>
</dbReference>
<gene>
    <name evidence="2" type="ORF">HNR71_003158</name>
    <name evidence="3" type="ORF">HPO96_06425</name>
</gene>
<feature type="compositionally biased region" description="Basic and acidic residues" evidence="1">
    <location>
        <begin position="70"/>
        <end position="83"/>
    </location>
</feature>
<evidence type="ECO:0000313" key="4">
    <source>
        <dbReference type="Proteomes" id="UP000534306"/>
    </source>
</evidence>
<proteinExistence type="predicted"/>
<reference evidence="3 4" key="1">
    <citation type="submission" date="2020-05" db="EMBL/GenBank/DDBJ databases">
        <title>Genome sequence of Kribbella sandramycini ATCC 39419.</title>
        <authorList>
            <person name="Maclea K.S."/>
            <person name="Fair J.L."/>
        </authorList>
    </citation>
    <scope>NUCLEOTIDE SEQUENCE [LARGE SCALE GENOMIC DNA]</scope>
    <source>
        <strain evidence="3 4">ATCC 39419</strain>
    </source>
</reference>
<keyword evidence="4" id="KW-1185">Reference proteome</keyword>
<sequence>MEDDRAVVLGLDAGQRGLVQVVLDAGDGLGRLRETGGELVVADQQVGEVGAAAERLDRVRRPLDAADDVRRGDLAGEDFRARPEPGGNEASRSCHMACGADVADS</sequence>
<organism evidence="3 4">
    <name type="scientific">Kribbella sandramycini</name>
    <dbReference type="NCBI Taxonomy" id="60450"/>
    <lineage>
        <taxon>Bacteria</taxon>
        <taxon>Bacillati</taxon>
        <taxon>Actinomycetota</taxon>
        <taxon>Actinomycetes</taxon>
        <taxon>Propionibacteriales</taxon>
        <taxon>Kribbellaceae</taxon>
        <taxon>Kribbella</taxon>
    </lineage>
</organism>
<protein>
    <submittedName>
        <fullName evidence="3">Uncharacterized protein</fullName>
    </submittedName>
</protein>
<dbReference type="Proteomes" id="UP000534306">
    <property type="component" value="Unassembled WGS sequence"/>
</dbReference>
<accession>A0A7Y4NZ71</accession>
<feature type="region of interest" description="Disordered" evidence="1">
    <location>
        <begin position="70"/>
        <end position="105"/>
    </location>
</feature>
<evidence type="ECO:0000313" key="3">
    <source>
        <dbReference type="EMBL" id="NOL39875.1"/>
    </source>
</evidence>
<dbReference type="AlphaFoldDB" id="A0A7Y4NZ71"/>
<evidence type="ECO:0000313" key="5">
    <source>
        <dbReference type="Proteomes" id="UP000553957"/>
    </source>
</evidence>
<dbReference type="EMBL" id="JACHKF010000001">
    <property type="protein sequence ID" value="MBB6567521.1"/>
    <property type="molecule type" value="Genomic_DNA"/>
</dbReference>
<dbReference type="RefSeq" id="WP_171671802.1">
    <property type="nucleotide sequence ID" value="NZ_BAAAGT010000003.1"/>
</dbReference>